<organism evidence="1">
    <name type="scientific">Desulfobacca acetoxidans</name>
    <dbReference type="NCBI Taxonomy" id="60893"/>
    <lineage>
        <taxon>Bacteria</taxon>
        <taxon>Pseudomonadati</taxon>
        <taxon>Thermodesulfobacteriota</taxon>
        <taxon>Desulfobaccia</taxon>
        <taxon>Desulfobaccales</taxon>
        <taxon>Desulfobaccaceae</taxon>
        <taxon>Desulfobacca</taxon>
    </lineage>
</organism>
<dbReference type="EMBL" id="DTGR01000141">
    <property type="protein sequence ID" value="HHS29797.1"/>
    <property type="molecule type" value="Genomic_DNA"/>
</dbReference>
<comment type="caution">
    <text evidence="1">The sequence shown here is derived from an EMBL/GenBank/DDBJ whole genome shotgun (WGS) entry which is preliminary data.</text>
</comment>
<sequence length="347" mass="38265">MSNHFTGLKLGPPEGDTRLDLTDLYVFTAPADAARTAVILNCNSFTQEAAFHPDAVYRINIDNNHDCQTDLAFILTFSKPDAGRQSATVYLAQGAEARSDEPLGTPLFKDVEVSFGPEPNIYTSGDYMFFAGVRSDAFFIDFAGLLNMFDWQEGKNFTGFGKGPDPSLWTGKDLFANYNVFSMAFEMPTNLLGADPAVRIWGRVSIRKNGQLVAVDRSGHPTFANFFFTDEVKPEFNRSEPAQDRERFLEQVIHTLEHVGGYSREAALALIDAEGILPDMLSFTPTKPGGYPNGRRLTDHIVAHRLAMLSNGKIPPDGLKPHTDLLKAFPYLGTPHPHPDPPPRNGG</sequence>
<protein>
    <submittedName>
        <fullName evidence="1">DUF4331 domain-containing protein</fullName>
    </submittedName>
</protein>
<dbReference type="Pfam" id="PF14224">
    <property type="entry name" value="DUF4331"/>
    <property type="match status" value="2"/>
</dbReference>
<gene>
    <name evidence="1" type="ORF">ENV52_08870</name>
</gene>
<dbReference type="InterPro" id="IPR025566">
    <property type="entry name" value="DUF4331"/>
</dbReference>
<accession>A0A7V6A3V9</accession>
<proteinExistence type="predicted"/>
<dbReference type="AlphaFoldDB" id="A0A7V6A3V9"/>
<reference evidence="1" key="1">
    <citation type="journal article" date="2020" name="mSystems">
        <title>Genome- and Community-Level Interaction Insights into Carbon Utilization and Element Cycling Functions of Hydrothermarchaeota in Hydrothermal Sediment.</title>
        <authorList>
            <person name="Zhou Z."/>
            <person name="Liu Y."/>
            <person name="Xu W."/>
            <person name="Pan J."/>
            <person name="Luo Z.H."/>
            <person name="Li M."/>
        </authorList>
    </citation>
    <scope>NUCLEOTIDE SEQUENCE [LARGE SCALE GENOMIC DNA]</scope>
    <source>
        <strain evidence="1">SpSt-767</strain>
    </source>
</reference>
<name>A0A7V6A3V9_9BACT</name>
<evidence type="ECO:0000313" key="1">
    <source>
        <dbReference type="EMBL" id="HHS29797.1"/>
    </source>
</evidence>